<sequence>MRRPDVPLECPAFLFVICSVKALLKEMRFLSFLGKRVLSDEAASIAVLGVHFAKIVFLEFHF</sequence>
<comment type="caution">
    <text evidence="1">The sequence shown here is derived from an EMBL/GenBank/DDBJ whole genome shotgun (WGS) entry which is preliminary data.</text>
</comment>
<proteinExistence type="predicted"/>
<evidence type="ECO:0000313" key="1">
    <source>
        <dbReference type="EMBL" id="GAA10030.1"/>
    </source>
</evidence>
<organism evidence="1 2">
    <name type="scientific">Acetobacter tropicalis NBRC 101654</name>
    <dbReference type="NCBI Taxonomy" id="749388"/>
    <lineage>
        <taxon>Bacteria</taxon>
        <taxon>Pseudomonadati</taxon>
        <taxon>Pseudomonadota</taxon>
        <taxon>Alphaproteobacteria</taxon>
        <taxon>Acetobacterales</taxon>
        <taxon>Acetobacteraceae</taxon>
        <taxon>Acetobacter</taxon>
    </lineage>
</organism>
<dbReference type="AlphaFoldDB" id="F7VI35"/>
<accession>F7VI35</accession>
<gene>
    <name evidence="1" type="ORF">ATPR_3034</name>
</gene>
<dbReference type="EMBL" id="BABS01000155">
    <property type="protein sequence ID" value="GAA10030.1"/>
    <property type="molecule type" value="Genomic_DNA"/>
</dbReference>
<dbReference type="Proteomes" id="UP000004319">
    <property type="component" value="Unassembled WGS sequence"/>
</dbReference>
<name>F7VI35_9PROT</name>
<evidence type="ECO:0000313" key="2">
    <source>
        <dbReference type="Proteomes" id="UP000004319"/>
    </source>
</evidence>
<reference evidence="1 2" key="1">
    <citation type="journal article" date="2011" name="Biochem. Biophys. Res. Commun.">
        <title>Increased number of Arginine-based salt bridges contributes to the thermotolerance of thermotolerant acetic acid bacteria, Acetobacter tropicalis SKU1100.</title>
        <authorList>
            <person name="Matsutani M."/>
            <person name="Hirakawa H."/>
            <person name="Nishikura M."/>
            <person name="Soemphol W."/>
            <person name="Ali I.A.I."/>
            <person name="Yakushi T."/>
            <person name="Matsushita K."/>
        </authorList>
    </citation>
    <scope>NUCLEOTIDE SEQUENCE [LARGE SCALE GENOMIC DNA]</scope>
    <source>
        <strain evidence="1 2">NBRC 101654</strain>
    </source>
</reference>
<protein>
    <submittedName>
        <fullName evidence="1">Uncharacterized protein</fullName>
    </submittedName>
</protein>